<sequence>MTLDLIIVGKPICFLEELGFSEDEDTIVYEDDERFLPRILVKQGLFKSTSTIKQINKQRLEQDQVTIPCIPYKIPSTDPDQNLWRTVERKELTPFKIGRRVFWLLVGELK</sequence>
<dbReference type="EMBL" id="LAZR01002445">
    <property type="protein sequence ID" value="KKN29956.1"/>
    <property type="molecule type" value="Genomic_DNA"/>
</dbReference>
<accession>A0A0F9RYF0</accession>
<gene>
    <name evidence="1" type="ORF">LCGC14_0838750</name>
</gene>
<evidence type="ECO:0000313" key="1">
    <source>
        <dbReference type="EMBL" id="KKN29956.1"/>
    </source>
</evidence>
<comment type="caution">
    <text evidence="1">The sequence shown here is derived from an EMBL/GenBank/DDBJ whole genome shotgun (WGS) entry which is preliminary data.</text>
</comment>
<proteinExistence type="predicted"/>
<reference evidence="1" key="1">
    <citation type="journal article" date="2015" name="Nature">
        <title>Complex archaea that bridge the gap between prokaryotes and eukaryotes.</title>
        <authorList>
            <person name="Spang A."/>
            <person name="Saw J.H."/>
            <person name="Jorgensen S.L."/>
            <person name="Zaremba-Niedzwiedzka K."/>
            <person name="Martijn J."/>
            <person name="Lind A.E."/>
            <person name="van Eijk R."/>
            <person name="Schleper C."/>
            <person name="Guy L."/>
            <person name="Ettema T.J."/>
        </authorList>
    </citation>
    <scope>NUCLEOTIDE SEQUENCE</scope>
</reference>
<protein>
    <submittedName>
        <fullName evidence="1">Uncharacterized protein</fullName>
    </submittedName>
</protein>
<dbReference type="AlphaFoldDB" id="A0A0F9RYF0"/>
<organism evidence="1">
    <name type="scientific">marine sediment metagenome</name>
    <dbReference type="NCBI Taxonomy" id="412755"/>
    <lineage>
        <taxon>unclassified sequences</taxon>
        <taxon>metagenomes</taxon>
        <taxon>ecological metagenomes</taxon>
    </lineage>
</organism>
<name>A0A0F9RYF0_9ZZZZ</name>